<dbReference type="Gene3D" id="3.20.20.480">
    <property type="entry name" value="Trimethylamine methyltransferase-like"/>
    <property type="match status" value="1"/>
</dbReference>
<dbReference type="Proteomes" id="UP000070163">
    <property type="component" value="Unassembled WGS sequence"/>
</dbReference>
<dbReference type="EMBL" id="LHXJ01000037">
    <property type="protein sequence ID" value="KXA90811.1"/>
    <property type="molecule type" value="Genomic_DNA"/>
</dbReference>
<sequence>MRNLSISFRSLRQIILAAGMIQIGKSYGFPLHVNTRLIDSNIPNAQSGPEKESSELVSAIAGAEMFGQKSEKGKAGTTT</sequence>
<gene>
    <name evidence="1" type="ORF">AKJ57_03595</name>
</gene>
<dbReference type="InterPro" id="IPR038601">
    <property type="entry name" value="MttB-like_sf"/>
</dbReference>
<proteinExistence type="predicted"/>
<organism evidence="1 2">
    <name type="scientific">candidate division MSBL1 archaeon SCGC-AAA259A05</name>
    <dbReference type="NCBI Taxonomy" id="1698259"/>
    <lineage>
        <taxon>Archaea</taxon>
        <taxon>Methanobacteriati</taxon>
        <taxon>Methanobacteriota</taxon>
        <taxon>candidate division MSBL1</taxon>
    </lineage>
</organism>
<evidence type="ECO:0000313" key="2">
    <source>
        <dbReference type="Proteomes" id="UP000070163"/>
    </source>
</evidence>
<keyword evidence="2" id="KW-1185">Reference proteome</keyword>
<reference evidence="1 2" key="1">
    <citation type="journal article" date="2016" name="Sci. Rep.">
        <title>Metabolic traits of an uncultured archaeal lineage -MSBL1- from brine pools of the Red Sea.</title>
        <authorList>
            <person name="Mwirichia R."/>
            <person name="Alam I."/>
            <person name="Rashid M."/>
            <person name="Vinu M."/>
            <person name="Ba-Alawi W."/>
            <person name="Anthony Kamau A."/>
            <person name="Kamanda Ngugi D."/>
            <person name="Goker M."/>
            <person name="Klenk H.P."/>
            <person name="Bajic V."/>
            <person name="Stingl U."/>
        </authorList>
    </citation>
    <scope>NUCLEOTIDE SEQUENCE [LARGE SCALE GENOMIC DNA]</scope>
    <source>
        <strain evidence="1">SCGC-AAA259A05</strain>
    </source>
</reference>
<name>A0A133U9D6_9EURY</name>
<evidence type="ECO:0000313" key="1">
    <source>
        <dbReference type="EMBL" id="KXA90811.1"/>
    </source>
</evidence>
<comment type="caution">
    <text evidence="1">The sequence shown here is derived from an EMBL/GenBank/DDBJ whole genome shotgun (WGS) entry which is preliminary data.</text>
</comment>
<protein>
    <submittedName>
        <fullName evidence="1">Uncharacterized protein</fullName>
    </submittedName>
</protein>
<dbReference type="AlphaFoldDB" id="A0A133U9D6"/>
<accession>A0A133U9D6</accession>